<name>C8XCB5_NAKMY</name>
<dbReference type="PANTHER" id="PTHR43267:SF3">
    <property type="entry name" value="THIF PROTEIN"/>
    <property type="match status" value="1"/>
</dbReference>
<dbReference type="SUPFAM" id="SSF69572">
    <property type="entry name" value="Activating enzymes of the ubiquitin-like proteins"/>
    <property type="match status" value="1"/>
</dbReference>
<dbReference type="InterPro" id="IPR000594">
    <property type="entry name" value="ThiF_NAD_FAD-bd"/>
</dbReference>
<dbReference type="PANTHER" id="PTHR43267">
    <property type="entry name" value="TRNA THREONYLCARBAMOYLADENOSINE DEHYDRATASE"/>
    <property type="match status" value="1"/>
</dbReference>
<dbReference type="AlphaFoldDB" id="C8XCB5"/>
<dbReference type="InterPro" id="IPR000415">
    <property type="entry name" value="Nitroreductase-like"/>
</dbReference>
<dbReference type="Gene3D" id="3.40.50.720">
    <property type="entry name" value="NAD(P)-binding Rossmann-like Domain"/>
    <property type="match status" value="1"/>
</dbReference>
<dbReference type="GO" id="GO:0061504">
    <property type="term" value="P:cyclic threonylcarbamoyladenosine biosynthetic process"/>
    <property type="evidence" value="ECO:0007669"/>
    <property type="project" value="TreeGrafter"/>
</dbReference>
<dbReference type="Pfam" id="PF00899">
    <property type="entry name" value="ThiF"/>
    <property type="match status" value="1"/>
</dbReference>
<dbReference type="eggNOG" id="COG0476">
    <property type="taxonomic scope" value="Bacteria"/>
</dbReference>
<feature type="region of interest" description="Disordered" evidence="1">
    <location>
        <begin position="349"/>
        <end position="369"/>
    </location>
</feature>
<dbReference type="EMBL" id="CP001737">
    <property type="protein sequence ID" value="ACV81509.1"/>
    <property type="molecule type" value="Genomic_DNA"/>
</dbReference>
<dbReference type="InterPro" id="IPR035985">
    <property type="entry name" value="Ubiquitin-activating_enz"/>
</dbReference>
<dbReference type="KEGG" id="nml:Namu_5243"/>
<keyword evidence="4" id="KW-1185">Reference proteome</keyword>
<evidence type="ECO:0000313" key="4">
    <source>
        <dbReference type="Proteomes" id="UP000002218"/>
    </source>
</evidence>
<sequence>MTASTSVDPSADAVAWSAVVLREDEPDDRARLAELSADPGVVVLDHSDRVQHELAALTPELSPEGLAESRRWVWYPWRRTLASLPGPITFRRLRLDRNRNKITAAEQDRFSGLTIGIVGLSVGHSIAHTIALEGLCGRLRLADFDTIELSNLNRIPSTVLDIGVNKAVAASRRIAELDPYLPIEVFTDGLQEANLGQFLDGLDLLVEECDSLDVKVRVREEARARGIPVVMETSDRGLFDVERFDREPDRPLLHGLLGEIGSQSLRGLSTHDKAPHVMRILQSDALSARMAASMVEIDRTVSTWPQLGGDVQLGGATVAAAIRRLGRGEELPSGRVRVDLDKVLDTLGDHALPDTAPAPSDDDDGILGRPPEQAAQAVVHAIRLAPSGGNVQPWSLRVEGDRVDVLLARERTSAMDVQFRGSYVGIGAAQFNAEVAAARHGRPACVRQFPQGPGSDLVLSIDLREGPVDPELARLYPAMLARCTNRGFGRRRPFDADAVASFQRQAVAIGSRLHLISDPAGVSAIADILAESDRIRYLTPVLHQQMMSELRWPEEVGDNLGIDVSTLDLDTTDLAKLGVARRSDVMDYLARWQGGAALGDTTRDRVNASSAVAVLTVAGDTPSDYLRGGRALALLWTRANQCGLAVHPVSPVFLFARDEQDRAGLSAEFTDELTDLQARFAATVGLPAAEAPVLVVRVSHDVAPAARSRRLSDAAVLLASTPPTEGEQLR</sequence>
<dbReference type="InterPro" id="IPR045886">
    <property type="entry name" value="ThiF/MoeB/HesA"/>
</dbReference>
<protein>
    <submittedName>
        <fullName evidence="3">UBA/THIF-type NAD/FAD binding protein</fullName>
    </submittedName>
</protein>
<dbReference type="STRING" id="479431.Namu_5243"/>
<proteinExistence type="predicted"/>
<dbReference type="OrthoDB" id="5149792at2"/>
<evidence type="ECO:0000259" key="2">
    <source>
        <dbReference type="Pfam" id="PF00899"/>
    </source>
</evidence>
<dbReference type="GO" id="GO:0061503">
    <property type="term" value="F:tRNA threonylcarbamoyladenosine dehydratase"/>
    <property type="evidence" value="ECO:0007669"/>
    <property type="project" value="TreeGrafter"/>
</dbReference>
<dbReference type="SUPFAM" id="SSF55469">
    <property type="entry name" value="FMN-dependent nitroreductase-like"/>
    <property type="match status" value="1"/>
</dbReference>
<dbReference type="Proteomes" id="UP000002218">
    <property type="component" value="Chromosome"/>
</dbReference>
<dbReference type="HOGENOM" id="CLU_020676_0_0_11"/>
<dbReference type="RefSeq" id="WP_015750314.1">
    <property type="nucleotide sequence ID" value="NC_013235.1"/>
</dbReference>
<dbReference type="NCBIfam" id="NF005901">
    <property type="entry name" value="PRK07877.1"/>
    <property type="match status" value="1"/>
</dbReference>
<evidence type="ECO:0000313" key="3">
    <source>
        <dbReference type="EMBL" id="ACV81509.1"/>
    </source>
</evidence>
<feature type="domain" description="THIF-type NAD/FAD binding fold" evidence="2">
    <location>
        <begin position="96"/>
        <end position="231"/>
    </location>
</feature>
<reference evidence="3 4" key="2">
    <citation type="journal article" date="2010" name="Stand. Genomic Sci.">
        <title>Complete genome sequence of Nakamurella multipartita type strain (Y-104).</title>
        <authorList>
            <person name="Tice H."/>
            <person name="Mayilraj S."/>
            <person name="Sims D."/>
            <person name="Lapidus A."/>
            <person name="Nolan M."/>
            <person name="Lucas S."/>
            <person name="Glavina Del Rio T."/>
            <person name="Copeland A."/>
            <person name="Cheng J.F."/>
            <person name="Meincke L."/>
            <person name="Bruce D."/>
            <person name="Goodwin L."/>
            <person name="Pitluck S."/>
            <person name="Ivanova N."/>
            <person name="Mavromatis K."/>
            <person name="Ovchinnikova G."/>
            <person name="Pati A."/>
            <person name="Chen A."/>
            <person name="Palaniappan K."/>
            <person name="Land M."/>
            <person name="Hauser L."/>
            <person name="Chang Y.J."/>
            <person name="Jeffries C.D."/>
            <person name="Detter J.C."/>
            <person name="Brettin T."/>
            <person name="Rohde M."/>
            <person name="Goker M."/>
            <person name="Bristow J."/>
            <person name="Eisen J.A."/>
            <person name="Markowitz V."/>
            <person name="Hugenholtz P."/>
            <person name="Kyrpides N.C."/>
            <person name="Klenk H.P."/>
            <person name="Chen F."/>
        </authorList>
    </citation>
    <scope>NUCLEOTIDE SEQUENCE [LARGE SCALE GENOMIC DNA]</scope>
    <source>
        <strain evidence="4">ATCC 700099 / DSM 44233 / CIP 104796 / JCM 9543 / NBRC 105858 / Y-104</strain>
    </source>
</reference>
<organism evidence="3 4">
    <name type="scientific">Nakamurella multipartita (strain ATCC 700099 / DSM 44233 / CIP 104796 / JCM 9543 / NBRC 105858 / Y-104)</name>
    <name type="common">Microsphaera multipartita</name>
    <dbReference type="NCBI Taxonomy" id="479431"/>
    <lineage>
        <taxon>Bacteria</taxon>
        <taxon>Bacillati</taxon>
        <taxon>Actinomycetota</taxon>
        <taxon>Actinomycetes</taxon>
        <taxon>Nakamurellales</taxon>
        <taxon>Nakamurellaceae</taxon>
        <taxon>Nakamurella</taxon>
    </lineage>
</organism>
<reference evidence="4" key="1">
    <citation type="submission" date="2009-09" db="EMBL/GenBank/DDBJ databases">
        <title>The complete genome of Nakamurella multipartita DSM 44233.</title>
        <authorList>
            <consortium name="US DOE Joint Genome Institute (JGI-PGF)"/>
            <person name="Lucas S."/>
            <person name="Copeland A."/>
            <person name="Lapidus A."/>
            <person name="Glavina del Rio T."/>
            <person name="Dalin E."/>
            <person name="Tice H."/>
            <person name="Bruce D."/>
            <person name="Goodwin L."/>
            <person name="Pitluck S."/>
            <person name="Kyrpides N."/>
            <person name="Mavromatis K."/>
            <person name="Ivanova N."/>
            <person name="Ovchinnikova G."/>
            <person name="Sims D."/>
            <person name="Meincke L."/>
            <person name="Brettin T."/>
            <person name="Detter J.C."/>
            <person name="Han C."/>
            <person name="Larimer F."/>
            <person name="Land M."/>
            <person name="Hauser L."/>
            <person name="Markowitz V."/>
            <person name="Cheng J.-F."/>
            <person name="Hugenholtz P."/>
            <person name="Woyke T."/>
            <person name="Wu D."/>
            <person name="Klenk H.-P."/>
            <person name="Eisen J.A."/>
        </authorList>
    </citation>
    <scope>NUCLEOTIDE SEQUENCE [LARGE SCALE GENOMIC DNA]</scope>
    <source>
        <strain evidence="4">ATCC 700099 / DSM 44233 / CIP 104796 / JCM 9543 / NBRC 105858 / Y-104</strain>
    </source>
</reference>
<dbReference type="GO" id="GO:0016491">
    <property type="term" value="F:oxidoreductase activity"/>
    <property type="evidence" value="ECO:0007669"/>
    <property type="project" value="InterPro"/>
</dbReference>
<dbReference type="GO" id="GO:0008641">
    <property type="term" value="F:ubiquitin-like modifier activating enzyme activity"/>
    <property type="evidence" value="ECO:0007669"/>
    <property type="project" value="InterPro"/>
</dbReference>
<accession>C8XCB5</accession>
<evidence type="ECO:0000256" key="1">
    <source>
        <dbReference type="SAM" id="MobiDB-lite"/>
    </source>
</evidence>
<dbReference type="InParanoid" id="C8XCB5"/>
<dbReference type="Gene3D" id="3.40.109.10">
    <property type="entry name" value="NADH Oxidase"/>
    <property type="match status" value="1"/>
</dbReference>
<gene>
    <name evidence="3" type="ordered locus">Namu_5243</name>
</gene>
<dbReference type="CDD" id="cd01483">
    <property type="entry name" value="E1_enzyme_family"/>
    <property type="match status" value="1"/>
</dbReference>